<dbReference type="KEGG" id="slan:GV829_05190"/>
<dbReference type="AlphaFoldDB" id="A0A6M4AS71"/>
<accession>A0A6M4AS71</accession>
<organism evidence="3 4">
    <name type="scientific">Sphingomonas lacunae</name>
    <dbReference type="NCBI Taxonomy" id="2698828"/>
    <lineage>
        <taxon>Bacteria</taxon>
        <taxon>Pseudomonadati</taxon>
        <taxon>Pseudomonadota</taxon>
        <taxon>Alphaproteobacteria</taxon>
        <taxon>Sphingomonadales</taxon>
        <taxon>Sphingomonadaceae</taxon>
        <taxon>Sphingomonas</taxon>
    </lineage>
</organism>
<evidence type="ECO:0000313" key="4">
    <source>
        <dbReference type="Proteomes" id="UP000503018"/>
    </source>
</evidence>
<name>A0A6M4AS71_9SPHN</name>
<feature type="domain" description="DUF4136" evidence="2">
    <location>
        <begin position="43"/>
        <end position="203"/>
    </location>
</feature>
<feature type="signal peptide" evidence="1">
    <location>
        <begin position="1"/>
        <end position="22"/>
    </location>
</feature>
<protein>
    <submittedName>
        <fullName evidence="3">DUF4136 domain-containing protein</fullName>
    </submittedName>
</protein>
<reference evidence="3 4" key="1">
    <citation type="submission" date="2020-01" db="EMBL/GenBank/DDBJ databases">
        <title>Sphingomonas sp. strain CSW-10.</title>
        <authorList>
            <person name="Chen W.-M."/>
        </authorList>
    </citation>
    <scope>NUCLEOTIDE SEQUENCE [LARGE SCALE GENOMIC DNA]</scope>
    <source>
        <strain evidence="3 4">CSW-10</strain>
    </source>
</reference>
<proteinExistence type="predicted"/>
<dbReference type="Pfam" id="PF13590">
    <property type="entry name" value="DUF4136"/>
    <property type="match status" value="1"/>
</dbReference>
<gene>
    <name evidence="3" type="ORF">GV829_05190</name>
</gene>
<feature type="chain" id="PRO_5026883457" evidence="1">
    <location>
        <begin position="23"/>
        <end position="212"/>
    </location>
</feature>
<keyword evidence="1" id="KW-0732">Signal</keyword>
<dbReference type="PROSITE" id="PS51257">
    <property type="entry name" value="PROKAR_LIPOPROTEIN"/>
    <property type="match status" value="1"/>
</dbReference>
<evidence type="ECO:0000256" key="1">
    <source>
        <dbReference type="SAM" id="SignalP"/>
    </source>
</evidence>
<dbReference type="InterPro" id="IPR025411">
    <property type="entry name" value="DUF4136"/>
</dbReference>
<dbReference type="Proteomes" id="UP000503018">
    <property type="component" value="Chromosome"/>
</dbReference>
<keyword evidence="4" id="KW-1185">Reference proteome</keyword>
<dbReference type="RefSeq" id="WP_169944521.1">
    <property type="nucleotide sequence ID" value="NZ_CP053015.1"/>
</dbReference>
<sequence>MRSTAFFTLPLLAATLGGCATALPPIEATRFHRVDSPAIAPGTYVFVAQGNAAGDAAGDAGSGLASRGYEIAVARQLDRLGLRNGGAAASDQADYQVSLRVSRDRGPADASANGTGVSVGVGGGTGGYHSGVGVGVGLDLTRLLADRRDVVTTRLAVQITRRGDSLPLWEGRAQSVARAGSPAAQADLDADKLATALFRDFPGRSGETITVP</sequence>
<dbReference type="EMBL" id="CP053015">
    <property type="protein sequence ID" value="QJQ31918.1"/>
    <property type="molecule type" value="Genomic_DNA"/>
</dbReference>
<evidence type="ECO:0000259" key="2">
    <source>
        <dbReference type="Pfam" id="PF13590"/>
    </source>
</evidence>
<evidence type="ECO:0000313" key="3">
    <source>
        <dbReference type="EMBL" id="QJQ31918.1"/>
    </source>
</evidence>